<keyword evidence="1" id="KW-0812">Transmembrane</keyword>
<comment type="caution">
    <text evidence="2">The sequence shown here is derived from an EMBL/GenBank/DDBJ whole genome shotgun (WGS) entry which is preliminary data.</text>
</comment>
<dbReference type="PATRIC" id="fig|1679170.3.peg.3745"/>
<feature type="transmembrane region" description="Helical" evidence="1">
    <location>
        <begin position="42"/>
        <end position="62"/>
    </location>
</feature>
<protein>
    <submittedName>
        <fullName evidence="2">Uncharacterized protein</fullName>
    </submittedName>
</protein>
<feature type="transmembrane region" description="Helical" evidence="1">
    <location>
        <begin position="74"/>
        <end position="92"/>
    </location>
</feature>
<evidence type="ECO:0000313" key="2">
    <source>
        <dbReference type="EMBL" id="KMY50922.1"/>
    </source>
</evidence>
<evidence type="ECO:0000313" key="3">
    <source>
        <dbReference type="Proteomes" id="UP000037146"/>
    </source>
</evidence>
<accession>A0A0K9GXD6</accession>
<keyword evidence="1" id="KW-0472">Membrane</keyword>
<keyword evidence="1" id="KW-1133">Transmembrane helix</keyword>
<evidence type="ECO:0000256" key="1">
    <source>
        <dbReference type="SAM" id="Phobius"/>
    </source>
</evidence>
<reference evidence="3" key="1">
    <citation type="submission" date="2015-07" db="EMBL/GenBank/DDBJ databases">
        <title>Genome sequencing project for genomic taxonomy and phylogenomics of Bacillus-like bacteria.</title>
        <authorList>
            <person name="Liu B."/>
            <person name="Wang J."/>
            <person name="Zhu Y."/>
            <person name="Liu G."/>
            <person name="Chen Q."/>
            <person name="Chen Z."/>
            <person name="Lan J."/>
            <person name="Che J."/>
            <person name="Ge C."/>
            <person name="Shi H."/>
            <person name="Pan Z."/>
            <person name="Liu X."/>
        </authorList>
    </citation>
    <scope>NUCLEOTIDE SEQUENCE [LARGE SCALE GENOMIC DNA]</scope>
    <source>
        <strain evidence="3">FJAT-27997</strain>
    </source>
</reference>
<dbReference type="AlphaFoldDB" id="A0A0K9GXD6"/>
<name>A0A0K9GXD6_9BACI</name>
<dbReference type="STRING" id="1679170.AC625_16470"/>
<gene>
    <name evidence="2" type="ORF">AC625_16470</name>
</gene>
<organism evidence="2 3">
    <name type="scientific">Peribacillus loiseleuriae</name>
    <dbReference type="NCBI Taxonomy" id="1679170"/>
    <lineage>
        <taxon>Bacteria</taxon>
        <taxon>Bacillati</taxon>
        <taxon>Bacillota</taxon>
        <taxon>Bacilli</taxon>
        <taxon>Bacillales</taxon>
        <taxon>Bacillaceae</taxon>
        <taxon>Peribacillus</taxon>
    </lineage>
</organism>
<dbReference type="RefSeq" id="WP_049682271.1">
    <property type="nucleotide sequence ID" value="NZ_LFZW01000001.1"/>
</dbReference>
<dbReference type="Proteomes" id="UP000037146">
    <property type="component" value="Unassembled WGS sequence"/>
</dbReference>
<dbReference type="EMBL" id="LFZW01000001">
    <property type="protein sequence ID" value="KMY50922.1"/>
    <property type="molecule type" value="Genomic_DNA"/>
</dbReference>
<sequence length="94" mass="10739">MNTSPKLHFFSYKGAFLFFSFVLIFNLLFTPLLQIIGVDKYMALYIGNTFVISVGLTAVLVFIEGKCKGIKQILTLFFSLLIFCAMVCYLIVYR</sequence>
<keyword evidence="3" id="KW-1185">Reference proteome</keyword>
<proteinExistence type="predicted"/>
<feature type="transmembrane region" description="Helical" evidence="1">
    <location>
        <begin position="12"/>
        <end position="36"/>
    </location>
</feature>
<dbReference type="OrthoDB" id="2475557at2"/>